<evidence type="ECO:0000313" key="5">
    <source>
        <dbReference type="Proteomes" id="UP000622797"/>
    </source>
</evidence>
<dbReference type="Pfam" id="PF01370">
    <property type="entry name" value="Epimerase"/>
    <property type="match status" value="1"/>
</dbReference>
<dbReference type="Proteomes" id="UP000622797">
    <property type="component" value="Unassembled WGS sequence"/>
</dbReference>
<dbReference type="InterPro" id="IPR036291">
    <property type="entry name" value="NAD(P)-bd_dom_sf"/>
</dbReference>
<evidence type="ECO:0000256" key="2">
    <source>
        <dbReference type="ARBA" id="ARBA00023445"/>
    </source>
</evidence>
<proteinExistence type="inferred from homology"/>
<evidence type="ECO:0000256" key="1">
    <source>
        <dbReference type="ARBA" id="ARBA00023002"/>
    </source>
</evidence>
<evidence type="ECO:0000259" key="3">
    <source>
        <dbReference type="Pfam" id="PF01370"/>
    </source>
</evidence>
<dbReference type="OrthoDB" id="2735536at2759"/>
<dbReference type="SUPFAM" id="SSF51735">
    <property type="entry name" value="NAD(P)-binding Rossmann-fold domains"/>
    <property type="match status" value="1"/>
</dbReference>
<gene>
    <name evidence="4" type="ORF">FSARC_13435</name>
</gene>
<comment type="similarity">
    <text evidence="2">Belongs to the NAD(P)-dependent epimerase/dehydratase family. Dihydroflavonol-4-reductase subfamily.</text>
</comment>
<dbReference type="EMBL" id="JABEXW010001003">
    <property type="protein sequence ID" value="KAF4949570.1"/>
    <property type="molecule type" value="Genomic_DNA"/>
</dbReference>
<keyword evidence="1" id="KW-0560">Oxidoreductase</keyword>
<evidence type="ECO:0000313" key="4">
    <source>
        <dbReference type="EMBL" id="KAF4949570.1"/>
    </source>
</evidence>
<accession>A0A8H4T1F8</accession>
<dbReference type="InterPro" id="IPR001509">
    <property type="entry name" value="Epimerase_deHydtase"/>
</dbReference>
<dbReference type="PANTHER" id="PTHR10366:SF564">
    <property type="entry name" value="STEROL-4-ALPHA-CARBOXYLATE 3-DEHYDROGENASE, DECARBOXYLATING"/>
    <property type="match status" value="1"/>
</dbReference>
<dbReference type="PANTHER" id="PTHR10366">
    <property type="entry name" value="NAD DEPENDENT EPIMERASE/DEHYDRATASE"/>
    <property type="match status" value="1"/>
</dbReference>
<organism evidence="4 5">
    <name type="scientific">Fusarium sarcochroum</name>
    <dbReference type="NCBI Taxonomy" id="1208366"/>
    <lineage>
        <taxon>Eukaryota</taxon>
        <taxon>Fungi</taxon>
        <taxon>Dikarya</taxon>
        <taxon>Ascomycota</taxon>
        <taxon>Pezizomycotina</taxon>
        <taxon>Sordariomycetes</taxon>
        <taxon>Hypocreomycetidae</taxon>
        <taxon>Hypocreales</taxon>
        <taxon>Nectriaceae</taxon>
        <taxon>Fusarium</taxon>
        <taxon>Fusarium lateritium species complex</taxon>
    </lineage>
</organism>
<dbReference type="AlphaFoldDB" id="A0A8H4T1F8"/>
<dbReference type="Gene3D" id="3.40.50.720">
    <property type="entry name" value="NAD(P)-binding Rossmann-like Domain"/>
    <property type="match status" value="1"/>
</dbReference>
<dbReference type="InterPro" id="IPR050425">
    <property type="entry name" value="NAD(P)_dehydrat-like"/>
</dbReference>
<reference evidence="4" key="1">
    <citation type="journal article" date="2020" name="BMC Genomics">
        <title>Correction to: Identification and distribution of gene clusters required for synthesis of sphingolipid metabolism inhibitors in diverse species of the filamentous fungus Fusarium.</title>
        <authorList>
            <person name="Kim H.S."/>
            <person name="Lohmar J.M."/>
            <person name="Busman M."/>
            <person name="Brown D.W."/>
            <person name="Naumann T.A."/>
            <person name="Divon H.H."/>
            <person name="Lysoe E."/>
            <person name="Uhlig S."/>
            <person name="Proctor R.H."/>
        </authorList>
    </citation>
    <scope>NUCLEOTIDE SEQUENCE</scope>
    <source>
        <strain evidence="4">NRRL 20472</strain>
    </source>
</reference>
<comment type="caution">
    <text evidence="4">The sequence shown here is derived from an EMBL/GenBank/DDBJ whole genome shotgun (WGS) entry which is preliminary data.</text>
</comment>
<feature type="non-terminal residue" evidence="4">
    <location>
        <position position="1"/>
    </location>
</feature>
<dbReference type="GO" id="GO:0016616">
    <property type="term" value="F:oxidoreductase activity, acting on the CH-OH group of donors, NAD or NADP as acceptor"/>
    <property type="evidence" value="ECO:0007669"/>
    <property type="project" value="TreeGrafter"/>
</dbReference>
<protein>
    <recommendedName>
        <fullName evidence="3">NAD-dependent epimerase/dehydratase domain-containing protein</fullName>
    </recommendedName>
</protein>
<feature type="domain" description="NAD-dependent epimerase/dehydratase" evidence="3">
    <location>
        <begin position="6"/>
        <end position="260"/>
    </location>
</feature>
<reference evidence="4" key="2">
    <citation type="submission" date="2020-05" db="EMBL/GenBank/DDBJ databases">
        <authorList>
            <person name="Kim H.-S."/>
            <person name="Proctor R.H."/>
            <person name="Brown D.W."/>
        </authorList>
    </citation>
    <scope>NUCLEOTIDE SEQUENCE</scope>
    <source>
        <strain evidence="4">NRRL 20472</strain>
    </source>
</reference>
<keyword evidence="5" id="KW-1185">Reference proteome</keyword>
<sequence length="732" mass="78648">MDGELVLLTGGTGFLGYAILVDLLKSGYRVRVAARSQAKIDTVQAAPSIVSLGPSTTQLTFVIIPDMTIEGAYDDAVQGVDYIIHAAAPIHGWGLSQDQLEEVLVTTSVNGSLGILKSAHEKSKTVKRIVMTSSTVAIAPSEVYTQNTKAREVLRGPDNRVKILPPPYDSELQAYCIGKAAALAASEAFVRDNTTSFDLISIMPSWVFGKDELMTSTQGIRTDSTRTLINCLLKGQKIEPAISNAILCADVARAHVKALDPSIEGNQSFLINTDGRWEDMIPIAKKYFPEAFDSGFFKDQPPQPTTSLKWDSSKVKDVLDIDLASYDTMIKEVVGHLSGSRLRGPIPPGAFKISDAALNVVLASASLFATNKTTHIFLPYSIHYGCRNPLIVLLALGAEALAAAPSPSVVCASKLGTASVAANKIPRSTTTAVQKLTVIKNFITKVNIIVVPVAKTTTVKTTTSLTSTLTAGPDTKTAIETSTTVITVDSTTDHLYTDISTSTVVTTKLIPNTIPAPAGFTSILKDPSYRAKRKRGDELQRRDKAVDIVDTSSQYVQRVDCVKRVPSYSTNTVKTTIQGPRTTLKAVIKTKTSTVTEHVTETSYLPDVTDTSTSISTSTFTSYHENALRTTITETITIETQVPDTPVYAACGSDNILTTANNGGVITGFYDRNQDFGFSILSGPTSAYECCSECQKRPECVQVIWSIGSSLCLYYPMTNAAQCANGAQPLFV</sequence>
<name>A0A8H4T1F8_9HYPO</name>